<dbReference type="CDD" id="cd09993">
    <property type="entry name" value="HDAC_classIV"/>
    <property type="match status" value="1"/>
</dbReference>
<feature type="domain" description="Histone deacetylase" evidence="3">
    <location>
        <begin position="19"/>
        <end position="289"/>
    </location>
</feature>
<evidence type="ECO:0000256" key="2">
    <source>
        <dbReference type="ARBA" id="ARBA00022801"/>
    </source>
</evidence>
<dbReference type="PRINTS" id="PR01270">
    <property type="entry name" value="HDASUPER"/>
</dbReference>
<organism evidence="4 5">
    <name type="scientific">Belliella baltica (strain DSM 15883 / CIP 108006 / LMG 21964 / BA134)</name>
    <dbReference type="NCBI Taxonomy" id="866536"/>
    <lineage>
        <taxon>Bacteria</taxon>
        <taxon>Pseudomonadati</taxon>
        <taxon>Bacteroidota</taxon>
        <taxon>Cytophagia</taxon>
        <taxon>Cytophagales</taxon>
        <taxon>Cyclobacteriaceae</taxon>
        <taxon>Belliella</taxon>
    </lineage>
</organism>
<name>I3Z8K9_BELBD</name>
<dbReference type="STRING" id="866536.Belba_3060"/>
<dbReference type="InterPro" id="IPR023696">
    <property type="entry name" value="Ureohydrolase_dom_sf"/>
</dbReference>
<dbReference type="InterPro" id="IPR037138">
    <property type="entry name" value="His_deacetylse_dom_sf"/>
</dbReference>
<protein>
    <submittedName>
        <fullName evidence="4">Deacetylase, histone deacetylase/acetoin utilization protein</fullName>
    </submittedName>
</protein>
<dbReference type="Pfam" id="PF00850">
    <property type="entry name" value="Hist_deacetyl"/>
    <property type="match status" value="1"/>
</dbReference>
<evidence type="ECO:0000313" key="4">
    <source>
        <dbReference type="EMBL" id="AFL85577.1"/>
    </source>
</evidence>
<comment type="similarity">
    <text evidence="1">Belongs to the histone deacetylase family.</text>
</comment>
<dbReference type="Proteomes" id="UP000006050">
    <property type="component" value="Chromosome"/>
</dbReference>
<dbReference type="EMBL" id="CP003281">
    <property type="protein sequence ID" value="AFL85577.1"/>
    <property type="molecule type" value="Genomic_DNA"/>
</dbReference>
<accession>I3Z8K9</accession>
<reference evidence="5" key="1">
    <citation type="submission" date="2012-06" db="EMBL/GenBank/DDBJ databases">
        <title>The complete genome of Belliella baltica DSM 15883.</title>
        <authorList>
            <person name="Lucas S."/>
            <person name="Copeland A."/>
            <person name="Lapidus A."/>
            <person name="Goodwin L."/>
            <person name="Pitluck S."/>
            <person name="Peters L."/>
            <person name="Mikhailova N."/>
            <person name="Davenport K."/>
            <person name="Kyrpides N."/>
            <person name="Mavromatis K."/>
            <person name="Pagani I."/>
            <person name="Ivanova N."/>
            <person name="Ovchinnikova G."/>
            <person name="Zeytun A."/>
            <person name="Detter J.C."/>
            <person name="Han C."/>
            <person name="Land M."/>
            <person name="Hauser L."/>
            <person name="Markowitz V."/>
            <person name="Cheng J.-F."/>
            <person name="Hugenholtz P."/>
            <person name="Woyke T."/>
            <person name="Wu D."/>
            <person name="Tindall B."/>
            <person name="Pomrenke H."/>
            <person name="Brambilla E."/>
            <person name="Klenk H.-P."/>
            <person name="Eisen J.A."/>
        </authorList>
    </citation>
    <scope>NUCLEOTIDE SEQUENCE [LARGE SCALE GENOMIC DNA]</scope>
    <source>
        <strain evidence="5">DSM 15883 / CIP 108006 / LMG 21964 / BA134</strain>
    </source>
</reference>
<dbReference type="InterPro" id="IPR044150">
    <property type="entry name" value="HDAC_classIV"/>
</dbReference>
<dbReference type="GO" id="GO:0004407">
    <property type="term" value="F:histone deacetylase activity"/>
    <property type="evidence" value="ECO:0007669"/>
    <property type="project" value="InterPro"/>
</dbReference>
<dbReference type="eggNOG" id="COG0123">
    <property type="taxonomic scope" value="Bacteria"/>
</dbReference>
<dbReference type="InterPro" id="IPR000286">
    <property type="entry name" value="HDACs"/>
</dbReference>
<dbReference type="PANTHER" id="PTHR10625">
    <property type="entry name" value="HISTONE DEACETYLASE HDAC1-RELATED"/>
    <property type="match status" value="1"/>
</dbReference>
<dbReference type="PANTHER" id="PTHR10625:SF19">
    <property type="entry name" value="HISTONE DEACETYLASE 12"/>
    <property type="match status" value="1"/>
</dbReference>
<keyword evidence="2" id="KW-0378">Hydrolase</keyword>
<keyword evidence="5" id="KW-1185">Reference proteome</keyword>
<dbReference type="Gene3D" id="3.40.800.20">
    <property type="entry name" value="Histone deacetylase domain"/>
    <property type="match status" value="1"/>
</dbReference>
<dbReference type="InterPro" id="IPR023801">
    <property type="entry name" value="His_deacetylse_dom"/>
</dbReference>
<dbReference type="HOGENOM" id="CLU_007727_1_0_10"/>
<evidence type="ECO:0000313" key="5">
    <source>
        <dbReference type="Proteomes" id="UP000006050"/>
    </source>
</evidence>
<sequence length="301" mass="34240">MMLKIAYSPLYQLDLPEGHRFPMEKYELLPEQLLYEGTVTSANFFEPKDLDNRWVLNTHDFDYFEKLLNLRLSKSEIRKTGFPLSKALIDRETHIMQGSIEASLFALEYGIAMNIAGGTHHAFTDRGEGFCLLNDIAISANYLLENFLVKKVLVIDLDVHQGNGTAQIFENKDEVFTFSMHGASNYPMHKEKSDLDIGLPDKIQDDQYLDLLQLHLVPLIDQVQPDFIIYQCGVDVLDSDKLGRLGLTIQGCKERDRIVLETAKINQIPIMCCMGGGYSPKISNIIEAHANTYRLAQDIFF</sequence>
<dbReference type="PATRIC" id="fig|866536.3.peg.3162"/>
<dbReference type="GO" id="GO:0040029">
    <property type="term" value="P:epigenetic regulation of gene expression"/>
    <property type="evidence" value="ECO:0007669"/>
    <property type="project" value="TreeGrafter"/>
</dbReference>
<dbReference type="KEGG" id="bbd:Belba_3060"/>
<dbReference type="GO" id="GO:0016787">
    <property type="term" value="F:hydrolase activity"/>
    <property type="evidence" value="ECO:0007669"/>
    <property type="project" value="UniProtKB-KW"/>
</dbReference>
<dbReference type="SUPFAM" id="SSF52768">
    <property type="entry name" value="Arginase/deacetylase"/>
    <property type="match status" value="1"/>
</dbReference>
<evidence type="ECO:0000259" key="3">
    <source>
        <dbReference type="Pfam" id="PF00850"/>
    </source>
</evidence>
<dbReference type="AlphaFoldDB" id="I3Z8K9"/>
<evidence type="ECO:0000256" key="1">
    <source>
        <dbReference type="ARBA" id="ARBA00005947"/>
    </source>
</evidence>
<proteinExistence type="inferred from homology"/>
<gene>
    <name evidence="4" type="ordered locus">Belba_3060</name>
</gene>